<dbReference type="EMBL" id="BAABAU010000001">
    <property type="protein sequence ID" value="GAA4265597.1"/>
    <property type="molecule type" value="Genomic_DNA"/>
</dbReference>
<evidence type="ECO:0000259" key="1">
    <source>
        <dbReference type="Pfam" id="PF25355"/>
    </source>
</evidence>
<reference evidence="3" key="1">
    <citation type="journal article" date="2019" name="Int. J. Syst. Evol. Microbiol.">
        <title>The Global Catalogue of Microorganisms (GCM) 10K type strain sequencing project: providing services to taxonomists for standard genome sequencing and annotation.</title>
        <authorList>
            <consortium name="The Broad Institute Genomics Platform"/>
            <consortium name="The Broad Institute Genome Sequencing Center for Infectious Disease"/>
            <person name="Wu L."/>
            <person name="Ma J."/>
        </authorList>
    </citation>
    <scope>NUCLEOTIDE SEQUENCE [LARGE SCALE GENOMIC DNA]</scope>
    <source>
        <strain evidence="3">JCM 17442</strain>
    </source>
</reference>
<dbReference type="Proteomes" id="UP001501594">
    <property type="component" value="Unassembled WGS sequence"/>
</dbReference>
<organism evidence="2 3">
    <name type="scientific">Frondihabitans peucedani</name>
    <dbReference type="NCBI Taxonomy" id="598626"/>
    <lineage>
        <taxon>Bacteria</taxon>
        <taxon>Bacillati</taxon>
        <taxon>Actinomycetota</taxon>
        <taxon>Actinomycetes</taxon>
        <taxon>Micrococcales</taxon>
        <taxon>Microbacteriaceae</taxon>
        <taxon>Frondihabitans</taxon>
    </lineage>
</organism>
<dbReference type="InterPro" id="IPR057204">
    <property type="entry name" value="DUF7882"/>
</dbReference>
<dbReference type="RefSeq" id="WP_344794115.1">
    <property type="nucleotide sequence ID" value="NZ_BAABAU010000001.1"/>
</dbReference>
<comment type="caution">
    <text evidence="2">The sequence shown here is derived from an EMBL/GenBank/DDBJ whole genome shotgun (WGS) entry which is preliminary data.</text>
</comment>
<name>A0ABP8E074_9MICO</name>
<sequence>MSSTIGTFAYGSVPIEVHLDDRLLAHLQVVIVSKLRRRESFVFSWREDASSGEGRTSVWLHPDADLSFHFFGSRAPRINRMWIAQLTSLANSGAGLRIIPEPSETAETWPQDG</sequence>
<evidence type="ECO:0000313" key="2">
    <source>
        <dbReference type="EMBL" id="GAA4265597.1"/>
    </source>
</evidence>
<proteinExistence type="predicted"/>
<protein>
    <recommendedName>
        <fullName evidence="1">DUF7882 domain-containing protein</fullName>
    </recommendedName>
</protein>
<accession>A0ABP8E074</accession>
<feature type="domain" description="DUF7882" evidence="1">
    <location>
        <begin position="5"/>
        <end position="101"/>
    </location>
</feature>
<keyword evidence="3" id="KW-1185">Reference proteome</keyword>
<dbReference type="Pfam" id="PF25355">
    <property type="entry name" value="DUF7882"/>
    <property type="match status" value="1"/>
</dbReference>
<gene>
    <name evidence="2" type="ORF">GCM10022256_12090</name>
</gene>
<evidence type="ECO:0000313" key="3">
    <source>
        <dbReference type="Proteomes" id="UP001501594"/>
    </source>
</evidence>